<dbReference type="InterPro" id="IPR037066">
    <property type="entry name" value="Plug_dom_sf"/>
</dbReference>
<dbReference type="Pfam" id="PF07715">
    <property type="entry name" value="Plug"/>
    <property type="match status" value="1"/>
</dbReference>
<protein>
    <submittedName>
        <fullName evidence="7">TonB-dependent receptor</fullName>
    </submittedName>
</protein>
<evidence type="ECO:0000256" key="1">
    <source>
        <dbReference type="ARBA" id="ARBA00004442"/>
    </source>
</evidence>
<gene>
    <name evidence="7" type="ORF">KCG34_05875</name>
</gene>
<comment type="similarity">
    <text evidence="4">Belongs to the TonB-dependent receptor family.</text>
</comment>
<keyword evidence="3" id="KW-0998">Cell outer membrane</keyword>
<organism evidence="7 8">
    <name type="scientific">Phenylobacterium montanum</name>
    <dbReference type="NCBI Taxonomy" id="2823693"/>
    <lineage>
        <taxon>Bacteria</taxon>
        <taxon>Pseudomonadati</taxon>
        <taxon>Pseudomonadota</taxon>
        <taxon>Alphaproteobacteria</taxon>
        <taxon>Caulobacterales</taxon>
        <taxon>Caulobacteraceae</taxon>
        <taxon>Phenylobacterium</taxon>
    </lineage>
</organism>
<keyword evidence="4" id="KW-0798">TonB box</keyword>
<evidence type="ECO:0000256" key="4">
    <source>
        <dbReference type="RuleBase" id="RU003357"/>
    </source>
</evidence>
<accession>A0A975G2M1</accession>
<dbReference type="GO" id="GO:0009279">
    <property type="term" value="C:cell outer membrane"/>
    <property type="evidence" value="ECO:0007669"/>
    <property type="project" value="UniProtKB-SubCell"/>
</dbReference>
<dbReference type="EMBL" id="CP073078">
    <property type="protein sequence ID" value="QUD89408.1"/>
    <property type="molecule type" value="Genomic_DNA"/>
</dbReference>
<keyword evidence="7" id="KW-0675">Receptor</keyword>
<evidence type="ECO:0000259" key="6">
    <source>
        <dbReference type="Pfam" id="PF07715"/>
    </source>
</evidence>
<dbReference type="InterPro" id="IPR000531">
    <property type="entry name" value="Beta-barrel_TonB"/>
</dbReference>
<dbReference type="InterPro" id="IPR010104">
    <property type="entry name" value="TonB_rcpt_bac"/>
</dbReference>
<dbReference type="PANTHER" id="PTHR40980">
    <property type="entry name" value="PLUG DOMAIN-CONTAINING PROTEIN"/>
    <property type="match status" value="1"/>
</dbReference>
<evidence type="ECO:0000256" key="3">
    <source>
        <dbReference type="ARBA" id="ARBA00023237"/>
    </source>
</evidence>
<evidence type="ECO:0000259" key="5">
    <source>
        <dbReference type="Pfam" id="PF00593"/>
    </source>
</evidence>
<reference evidence="7" key="1">
    <citation type="submission" date="2021-04" db="EMBL/GenBank/DDBJ databases">
        <title>The complete genome sequence of Caulobacter sp. S6.</title>
        <authorList>
            <person name="Tang Y."/>
            <person name="Ouyang W."/>
            <person name="Liu Q."/>
            <person name="Huang B."/>
            <person name="Guo Z."/>
            <person name="Lei P."/>
        </authorList>
    </citation>
    <scope>NUCLEOTIDE SEQUENCE</scope>
    <source>
        <strain evidence="7">S6</strain>
    </source>
</reference>
<dbReference type="SUPFAM" id="SSF56935">
    <property type="entry name" value="Porins"/>
    <property type="match status" value="1"/>
</dbReference>
<evidence type="ECO:0000313" key="7">
    <source>
        <dbReference type="EMBL" id="QUD89408.1"/>
    </source>
</evidence>
<dbReference type="Gene3D" id="2.40.170.20">
    <property type="entry name" value="TonB-dependent receptor, beta-barrel domain"/>
    <property type="match status" value="1"/>
</dbReference>
<dbReference type="KEGG" id="caul:KCG34_05875"/>
<dbReference type="InterPro" id="IPR036942">
    <property type="entry name" value="Beta-barrel_TonB_sf"/>
</dbReference>
<keyword evidence="8" id="KW-1185">Reference proteome</keyword>
<dbReference type="NCBIfam" id="TIGR01782">
    <property type="entry name" value="TonB-Xanth-Caul"/>
    <property type="match status" value="1"/>
</dbReference>
<dbReference type="InterPro" id="IPR012910">
    <property type="entry name" value="Plug_dom"/>
</dbReference>
<proteinExistence type="inferred from homology"/>
<dbReference type="RefSeq" id="WP_211939460.1">
    <property type="nucleotide sequence ID" value="NZ_CP073078.1"/>
</dbReference>
<dbReference type="PANTHER" id="PTHR40980:SF3">
    <property type="entry name" value="TONB-DEPENDENT RECEPTOR-LIKE BETA-BARREL DOMAIN-CONTAINING PROTEIN"/>
    <property type="match status" value="1"/>
</dbReference>
<evidence type="ECO:0000256" key="2">
    <source>
        <dbReference type="ARBA" id="ARBA00023136"/>
    </source>
</evidence>
<feature type="domain" description="TonB-dependent receptor plug" evidence="6">
    <location>
        <begin position="50"/>
        <end position="145"/>
    </location>
</feature>
<dbReference type="Pfam" id="PF00593">
    <property type="entry name" value="TonB_dep_Rec_b-barrel"/>
    <property type="match status" value="1"/>
</dbReference>
<comment type="subcellular location">
    <subcellularLocation>
        <location evidence="1 4">Cell outer membrane</location>
    </subcellularLocation>
</comment>
<feature type="domain" description="TonB-dependent receptor-like beta-barrel" evidence="5">
    <location>
        <begin position="401"/>
        <end position="904"/>
    </location>
</feature>
<dbReference type="AlphaFoldDB" id="A0A975G2M1"/>
<keyword evidence="2 4" id="KW-0472">Membrane</keyword>
<dbReference type="Proteomes" id="UP000676409">
    <property type="component" value="Chromosome"/>
</dbReference>
<name>A0A975G2M1_9CAUL</name>
<dbReference type="Gene3D" id="2.170.130.10">
    <property type="entry name" value="TonB-dependent receptor, plug domain"/>
    <property type="match status" value="1"/>
</dbReference>
<sequence>MGWALLFAATGAAAQAQAPASSSSSLDEIVVTGIRHSQISALKVKRANEDIVEAISAEDIGKLPDDSIADSIARLPGLAAQRDNSGRTQDISIDGLPSAMNTTLLNGFMQATTDNNRTTQLDQYPAEIMNSVVVYKTGDASLTGAAIGTIDMRTVRPLDYGKTNLFLGAQGEYALEGKLQPGATDTGYRANLTYITQLDNDKIGVMFGYSHIETPNQIIAQHPWGYYAANDQLEGGLQDQLRSDTLTRDSGVVTIQYKPTDNLEFVVDAFDSSYDDDAIIRGVEFPLSGTPTNVANGTSTWSALAPQLESYDYRQTSRLRSADFTMNYKFGNGWKMHADYGYSDADNHFDQLQLYNGFGLNGQQNTTTATLTEGKGPGGNIGISNWSENLVNVALGENQGWSNYIPAGFPGACPGGVVSPNNPPQWGSTCNGGPDADQMGGAGQNLIQRTFDSIQQTKWSLSKDIPGSISNIEAGVSYSVRKKDYRVEEDELFLLSGNESQPIPASWLSSPTNMSVFGLPDMYSINPRQAFNSGQYGSVADYRAPGGGNGASLSDWSISERVITPYFKAQIRTEVGGHDLTGNFGIQAVNTSQSVTTSFEYPAGGTVFNYVAIPSSTEYWDVLPSLNLTLHLNDSQDIRFSAGRSMARARFDQMGGGSSVSFNFAASGNTSPWSGSLANPSLKPWISDDVELTYERYFAPGEGISLDFFYKNLETYIYQSSSTANFSAYYAATGPYTNNGVTIPAPIMTGPVTQWVNGNGGALYGVIFSGNFQLKHLSQVLDGFGISGTAGVIESTVKIPTAPGCALNNINTYQTPCQSGTPDGNLPQYSKYVANVSLYWEKNGISLRLNDRYRSKYDQEVVDYNGGLQPVLGAAENIVDFQAGYDITSGPLKNLSFTFAAENITNEAMNSYTGRWNSATNSATSPDPKNTVYYKLFGTNLLFGVHYKY</sequence>
<evidence type="ECO:0000313" key="8">
    <source>
        <dbReference type="Proteomes" id="UP000676409"/>
    </source>
</evidence>